<gene>
    <name evidence="1" type="ORF">PPACK8108_LOCUS25746</name>
</gene>
<dbReference type="Proteomes" id="UP001153365">
    <property type="component" value="Unassembled WGS sequence"/>
</dbReference>
<organism evidence="1 2">
    <name type="scientific">Phakopsora pachyrhizi</name>
    <name type="common">Asian soybean rust disease fungus</name>
    <dbReference type="NCBI Taxonomy" id="170000"/>
    <lineage>
        <taxon>Eukaryota</taxon>
        <taxon>Fungi</taxon>
        <taxon>Dikarya</taxon>
        <taxon>Basidiomycota</taxon>
        <taxon>Pucciniomycotina</taxon>
        <taxon>Pucciniomycetes</taxon>
        <taxon>Pucciniales</taxon>
        <taxon>Phakopsoraceae</taxon>
        <taxon>Phakopsora</taxon>
    </lineage>
</organism>
<name>A0AAV0BTD0_PHAPC</name>
<protein>
    <submittedName>
        <fullName evidence="1">Uncharacterized protein</fullName>
    </submittedName>
</protein>
<dbReference type="EMBL" id="CALTRL010006292">
    <property type="protein sequence ID" value="CAH7690404.1"/>
    <property type="molecule type" value="Genomic_DNA"/>
</dbReference>
<proteinExistence type="predicted"/>
<accession>A0AAV0BTD0</accession>
<sequence>MFAGLLALIIDQDLTRKENMCSREGREIPFPTPIILKNSQKINNRLSKLKRTFADSFEDFGRSCPCCSWRIITCDAAKIFEWSYHMRFYLEVSVANPIESLSIHMANAVFPYGFKYLGVPDRLEYGHDSPALKAVLISAGNIKKARNYCLC</sequence>
<evidence type="ECO:0000313" key="2">
    <source>
        <dbReference type="Proteomes" id="UP001153365"/>
    </source>
</evidence>
<dbReference type="AlphaFoldDB" id="A0AAV0BTD0"/>
<comment type="caution">
    <text evidence="1">The sequence shown here is derived from an EMBL/GenBank/DDBJ whole genome shotgun (WGS) entry which is preliminary data.</text>
</comment>
<reference evidence="1" key="1">
    <citation type="submission" date="2022-06" db="EMBL/GenBank/DDBJ databases">
        <authorList>
            <consortium name="SYNGENTA / RWTH Aachen University"/>
        </authorList>
    </citation>
    <scope>NUCLEOTIDE SEQUENCE</scope>
</reference>
<evidence type="ECO:0000313" key="1">
    <source>
        <dbReference type="EMBL" id="CAH7690404.1"/>
    </source>
</evidence>
<dbReference type="Gene3D" id="1.20.58.1120">
    <property type="match status" value="1"/>
</dbReference>
<keyword evidence="2" id="KW-1185">Reference proteome</keyword>